<dbReference type="EMBL" id="DVHN01000129">
    <property type="protein sequence ID" value="HIR89285.1"/>
    <property type="molecule type" value="Genomic_DNA"/>
</dbReference>
<dbReference type="PANTHER" id="PTHR21043:SF0">
    <property type="entry name" value="MITOCHONDRIAL ASSEMBLY OF RIBOSOMAL LARGE SUBUNIT PROTEIN 1"/>
    <property type="match status" value="1"/>
</dbReference>
<gene>
    <name evidence="2 3" type="primary">rsfS</name>
    <name evidence="3" type="ORF">IAC96_10070</name>
</gene>
<dbReference type="Pfam" id="PF02410">
    <property type="entry name" value="RsfS"/>
    <property type="match status" value="1"/>
</dbReference>
<dbReference type="AlphaFoldDB" id="A0A9D1EFN1"/>
<keyword evidence="2" id="KW-0963">Cytoplasm</keyword>
<evidence type="ECO:0000313" key="3">
    <source>
        <dbReference type="EMBL" id="HIR89285.1"/>
    </source>
</evidence>
<protein>
    <recommendedName>
        <fullName evidence="2">Ribosomal silencing factor RsfS</fullName>
    </recommendedName>
</protein>
<sequence length="115" mass="13649">MQLQDKVKAIYYALDEKKANDIVIMDIQRVSMISDFFVIASGENQNQMQAMADNVQEEMEKNGVHFRHIEGYPKNDWILMDYNDVIVHIFSKESRIFYDLDRIWRDSLILTVDEL</sequence>
<dbReference type="GO" id="GO:0043023">
    <property type="term" value="F:ribosomal large subunit binding"/>
    <property type="evidence" value="ECO:0007669"/>
    <property type="project" value="TreeGrafter"/>
</dbReference>
<dbReference type="InterPro" id="IPR004394">
    <property type="entry name" value="Iojap/RsfS/C7orf30"/>
</dbReference>
<keyword evidence="2" id="KW-0678">Repressor</keyword>
<reference evidence="3" key="2">
    <citation type="journal article" date="2021" name="PeerJ">
        <title>Extensive microbial diversity within the chicken gut microbiome revealed by metagenomics and culture.</title>
        <authorList>
            <person name="Gilroy R."/>
            <person name="Ravi A."/>
            <person name="Getino M."/>
            <person name="Pursley I."/>
            <person name="Horton D.L."/>
            <person name="Alikhan N.F."/>
            <person name="Baker D."/>
            <person name="Gharbi K."/>
            <person name="Hall N."/>
            <person name="Watson M."/>
            <person name="Adriaenssens E.M."/>
            <person name="Foster-Nyarko E."/>
            <person name="Jarju S."/>
            <person name="Secka A."/>
            <person name="Antonio M."/>
            <person name="Oren A."/>
            <person name="Chaudhuri R.R."/>
            <person name="La Ragione R."/>
            <person name="Hildebrand F."/>
            <person name="Pallen M.J."/>
        </authorList>
    </citation>
    <scope>NUCLEOTIDE SEQUENCE</scope>
    <source>
        <strain evidence="3">ChiW13-3771</strain>
    </source>
</reference>
<dbReference type="NCBIfam" id="TIGR00090">
    <property type="entry name" value="rsfS_iojap_ybeB"/>
    <property type="match status" value="1"/>
</dbReference>
<dbReference type="GO" id="GO:0005737">
    <property type="term" value="C:cytoplasm"/>
    <property type="evidence" value="ECO:0007669"/>
    <property type="project" value="UniProtKB-SubCell"/>
</dbReference>
<comment type="similarity">
    <text evidence="1 2">Belongs to the Iojap/RsfS family.</text>
</comment>
<organism evidence="3 4">
    <name type="scientific">Candidatus Fimimorpha faecalis</name>
    <dbReference type="NCBI Taxonomy" id="2840824"/>
    <lineage>
        <taxon>Bacteria</taxon>
        <taxon>Bacillati</taxon>
        <taxon>Bacillota</taxon>
        <taxon>Clostridia</taxon>
        <taxon>Eubacteriales</taxon>
        <taxon>Candidatus Fimimorpha</taxon>
    </lineage>
</organism>
<dbReference type="HAMAP" id="MF_01477">
    <property type="entry name" value="Iojap_RsfS"/>
    <property type="match status" value="1"/>
</dbReference>
<dbReference type="Gene3D" id="3.30.460.10">
    <property type="entry name" value="Beta Polymerase, domain 2"/>
    <property type="match status" value="1"/>
</dbReference>
<evidence type="ECO:0000256" key="1">
    <source>
        <dbReference type="ARBA" id="ARBA00010574"/>
    </source>
</evidence>
<dbReference type="GO" id="GO:0090071">
    <property type="term" value="P:negative regulation of ribosome biogenesis"/>
    <property type="evidence" value="ECO:0007669"/>
    <property type="project" value="UniProtKB-UniRule"/>
</dbReference>
<comment type="caution">
    <text evidence="3">The sequence shown here is derived from an EMBL/GenBank/DDBJ whole genome shotgun (WGS) entry which is preliminary data.</text>
</comment>
<proteinExistence type="inferred from homology"/>
<dbReference type="GO" id="GO:0017148">
    <property type="term" value="P:negative regulation of translation"/>
    <property type="evidence" value="ECO:0007669"/>
    <property type="project" value="UniProtKB-UniRule"/>
</dbReference>
<reference evidence="3" key="1">
    <citation type="submission" date="2020-10" db="EMBL/GenBank/DDBJ databases">
        <authorList>
            <person name="Gilroy R."/>
        </authorList>
    </citation>
    <scope>NUCLEOTIDE SEQUENCE</scope>
    <source>
        <strain evidence="3">ChiW13-3771</strain>
    </source>
</reference>
<dbReference type="GO" id="GO:0042256">
    <property type="term" value="P:cytosolic ribosome assembly"/>
    <property type="evidence" value="ECO:0007669"/>
    <property type="project" value="UniProtKB-UniRule"/>
</dbReference>
<evidence type="ECO:0000313" key="4">
    <source>
        <dbReference type="Proteomes" id="UP000824201"/>
    </source>
</evidence>
<dbReference type="PANTHER" id="PTHR21043">
    <property type="entry name" value="IOJAP SUPERFAMILY ORTHOLOG"/>
    <property type="match status" value="1"/>
</dbReference>
<comment type="subcellular location">
    <subcellularLocation>
        <location evidence="2">Cytoplasm</location>
    </subcellularLocation>
</comment>
<keyword evidence="2" id="KW-0810">Translation regulation</keyword>
<name>A0A9D1EFN1_9FIRM</name>
<dbReference type="Proteomes" id="UP000824201">
    <property type="component" value="Unassembled WGS sequence"/>
</dbReference>
<accession>A0A9D1EFN1</accession>
<dbReference type="InterPro" id="IPR043519">
    <property type="entry name" value="NT_sf"/>
</dbReference>
<comment type="function">
    <text evidence="2">Functions as a ribosomal silencing factor. Interacts with ribosomal protein uL14 (rplN), blocking formation of intersubunit bridge B8. Prevents association of the 30S and 50S ribosomal subunits and the formation of functional ribosomes, thus repressing translation.</text>
</comment>
<evidence type="ECO:0000256" key="2">
    <source>
        <dbReference type="HAMAP-Rule" id="MF_01477"/>
    </source>
</evidence>
<dbReference type="SUPFAM" id="SSF81301">
    <property type="entry name" value="Nucleotidyltransferase"/>
    <property type="match status" value="1"/>
</dbReference>
<comment type="subunit">
    <text evidence="2">Interacts with ribosomal protein uL14 (rplN).</text>
</comment>